<dbReference type="InterPro" id="IPR011911">
    <property type="entry name" value="GlrX_YruB"/>
</dbReference>
<dbReference type="NCBIfam" id="NF041212">
    <property type="entry name" value="Uxx_star"/>
    <property type="match status" value="1"/>
</dbReference>
<dbReference type="Proteomes" id="UP000177197">
    <property type="component" value="Unassembled WGS sequence"/>
</dbReference>
<protein>
    <submittedName>
        <fullName evidence="2">NrdH-redoxin</fullName>
    </submittedName>
</protein>
<dbReference type="SUPFAM" id="SSF52833">
    <property type="entry name" value="Thioredoxin-like"/>
    <property type="match status" value="1"/>
</dbReference>
<reference evidence="2 3" key="1">
    <citation type="journal article" date="2016" name="Nat. Commun.">
        <title>Thousands of microbial genomes shed light on interconnected biogeochemical processes in an aquifer system.</title>
        <authorList>
            <person name="Anantharaman K."/>
            <person name="Brown C.T."/>
            <person name="Hug L.A."/>
            <person name="Sharon I."/>
            <person name="Castelle C.J."/>
            <person name="Probst A.J."/>
            <person name="Thomas B.C."/>
            <person name="Singh A."/>
            <person name="Wilkins M.J."/>
            <person name="Karaoz U."/>
            <person name="Brodie E.L."/>
            <person name="Williams K.H."/>
            <person name="Hubbard S.S."/>
            <person name="Banfield J.F."/>
        </authorList>
    </citation>
    <scope>NUCLEOTIDE SEQUENCE [LARGE SCALE GENOMIC DNA]</scope>
</reference>
<dbReference type="CDD" id="cd02976">
    <property type="entry name" value="NrdH"/>
    <property type="match status" value="1"/>
</dbReference>
<dbReference type="PANTHER" id="PTHR34386:SF1">
    <property type="entry name" value="GLUTAREDOXIN-LIKE PROTEIN NRDH"/>
    <property type="match status" value="1"/>
</dbReference>
<evidence type="ECO:0000313" key="3">
    <source>
        <dbReference type="Proteomes" id="UP000177197"/>
    </source>
</evidence>
<dbReference type="InterPro" id="IPR036249">
    <property type="entry name" value="Thioredoxin-like_sf"/>
</dbReference>
<dbReference type="GO" id="GO:0009055">
    <property type="term" value="F:electron transfer activity"/>
    <property type="evidence" value="ECO:0007669"/>
    <property type="project" value="TreeGrafter"/>
</dbReference>
<evidence type="ECO:0000259" key="1">
    <source>
        <dbReference type="Pfam" id="PF00462"/>
    </source>
</evidence>
<comment type="caution">
    <text evidence="2">The sequence shown here is derived from an EMBL/GenBank/DDBJ whole genome shotgun (WGS) entry which is preliminary data.</text>
</comment>
<dbReference type="Pfam" id="PF00462">
    <property type="entry name" value="Glutaredoxin"/>
    <property type="match status" value="1"/>
</dbReference>
<dbReference type="NCBIfam" id="TIGR02196">
    <property type="entry name" value="GlrX_YruB"/>
    <property type="match status" value="1"/>
</dbReference>
<name>A0A1F5CAK2_9BACT</name>
<evidence type="ECO:0000313" key="2">
    <source>
        <dbReference type="EMBL" id="OGD39893.1"/>
    </source>
</evidence>
<dbReference type="InterPro" id="IPR002109">
    <property type="entry name" value="Glutaredoxin"/>
</dbReference>
<dbReference type="GO" id="GO:0045454">
    <property type="term" value="P:cell redox homeostasis"/>
    <property type="evidence" value="ECO:0007669"/>
    <property type="project" value="TreeGrafter"/>
</dbReference>
<proteinExistence type="predicted"/>
<dbReference type="EMBL" id="MEYV01000016">
    <property type="protein sequence ID" value="OGD39893.1"/>
    <property type="molecule type" value="Genomic_DNA"/>
</dbReference>
<dbReference type="PROSITE" id="PS51354">
    <property type="entry name" value="GLUTAREDOXIN_2"/>
    <property type="match status" value="1"/>
</dbReference>
<dbReference type="InterPro" id="IPR051548">
    <property type="entry name" value="Grx-like_ET"/>
</dbReference>
<dbReference type="AlphaFoldDB" id="A0A1F5CAK2"/>
<organism evidence="2 3">
    <name type="scientific">Candidatus Azambacteria bacterium RIFCSPLOWO2_02_FULL_44_14</name>
    <dbReference type="NCBI Taxonomy" id="1797306"/>
    <lineage>
        <taxon>Bacteria</taxon>
        <taxon>Candidatus Azamiibacteriota</taxon>
    </lineage>
</organism>
<gene>
    <name evidence="2" type="ORF">A3I30_01430</name>
</gene>
<sequence>MHKVLIYTTPTCVYCKMTKEFFEERNIAYEEKNVSLDEKATQEMVEKSGQMGVPVIDIDGKVIIGFDKGKLSELLEVE</sequence>
<feature type="domain" description="Glutaredoxin" evidence="1">
    <location>
        <begin position="4"/>
        <end position="63"/>
    </location>
</feature>
<accession>A0A1F5CAK2</accession>
<dbReference type="Gene3D" id="3.40.30.10">
    <property type="entry name" value="Glutaredoxin"/>
    <property type="match status" value="1"/>
</dbReference>
<dbReference type="PANTHER" id="PTHR34386">
    <property type="entry name" value="GLUTAREDOXIN"/>
    <property type="match status" value="1"/>
</dbReference>